<reference evidence="3 4" key="1">
    <citation type="journal article" date="2012" name="Eukaryot. Cell">
        <title>Draft genome sequence of CBS 2479, the standard type strain of Trichosporon asahii.</title>
        <authorList>
            <person name="Yang R.Y."/>
            <person name="Li H.T."/>
            <person name="Zhu H."/>
            <person name="Zhou G.P."/>
            <person name="Wang M."/>
            <person name="Wang L."/>
        </authorList>
    </citation>
    <scope>NUCLEOTIDE SEQUENCE [LARGE SCALE GENOMIC DNA]</scope>
    <source>
        <strain evidence="4">ATCC 90039 / CBS 2479 / JCM 2466 / KCTC 7840 / NCYC 2677 / UAMH 7654</strain>
    </source>
</reference>
<protein>
    <recommendedName>
        <fullName evidence="2">Class II aldolase/adducin N-terminal domain-containing protein</fullName>
    </recommendedName>
</protein>
<evidence type="ECO:0000313" key="4">
    <source>
        <dbReference type="Proteomes" id="UP000002748"/>
    </source>
</evidence>
<dbReference type="SMART" id="SM01007">
    <property type="entry name" value="Aldolase_II"/>
    <property type="match status" value="1"/>
</dbReference>
<evidence type="ECO:0000313" key="3">
    <source>
        <dbReference type="EMBL" id="EJT52469.1"/>
    </source>
</evidence>
<feature type="compositionally biased region" description="Basic and acidic residues" evidence="1">
    <location>
        <begin position="175"/>
        <end position="186"/>
    </location>
</feature>
<gene>
    <name evidence="3" type="ORF">A1Q1_03985</name>
</gene>
<proteinExistence type="predicted"/>
<dbReference type="AlphaFoldDB" id="J6F5Z4"/>
<dbReference type="GO" id="GO:0051015">
    <property type="term" value="F:actin filament binding"/>
    <property type="evidence" value="ECO:0007669"/>
    <property type="project" value="TreeGrafter"/>
</dbReference>
<dbReference type="KEGG" id="tasa:A1Q1_03985"/>
<dbReference type="Pfam" id="PF00596">
    <property type="entry name" value="Aldolase_II"/>
    <property type="match status" value="1"/>
</dbReference>
<dbReference type="PANTHER" id="PTHR10672:SF25">
    <property type="entry name" value="MEIOTICALLY UP-REGULATED GENE 14 PROTEIN"/>
    <property type="match status" value="1"/>
</dbReference>
<dbReference type="InterPro" id="IPR001303">
    <property type="entry name" value="Aldolase_II/adducin_N"/>
</dbReference>
<organism evidence="3 4">
    <name type="scientific">Trichosporon asahii var. asahii (strain ATCC 90039 / CBS 2479 / JCM 2466 / KCTC 7840 / NBRC 103889/ NCYC 2677 / UAMH 7654)</name>
    <name type="common">Yeast</name>
    <dbReference type="NCBI Taxonomy" id="1186058"/>
    <lineage>
        <taxon>Eukaryota</taxon>
        <taxon>Fungi</taxon>
        <taxon>Dikarya</taxon>
        <taxon>Basidiomycota</taxon>
        <taxon>Agaricomycotina</taxon>
        <taxon>Tremellomycetes</taxon>
        <taxon>Trichosporonales</taxon>
        <taxon>Trichosporonaceae</taxon>
        <taxon>Trichosporon</taxon>
    </lineage>
</organism>
<dbReference type="OrthoDB" id="3238794at2759"/>
<feature type="compositionally biased region" description="Low complexity" evidence="1">
    <location>
        <begin position="187"/>
        <end position="215"/>
    </location>
</feature>
<dbReference type="FunFam" id="3.40.225.10:FF:000009">
    <property type="entry name" value="Class II aldolase/adducin N-terminal"/>
    <property type="match status" value="1"/>
</dbReference>
<comment type="caution">
    <text evidence="3">The sequence shown here is derived from an EMBL/GenBank/DDBJ whole genome shotgun (WGS) entry which is preliminary data.</text>
</comment>
<dbReference type="EMBL" id="ALBS01000025">
    <property type="protein sequence ID" value="EJT52469.1"/>
    <property type="molecule type" value="Genomic_DNA"/>
</dbReference>
<dbReference type="InterPro" id="IPR036409">
    <property type="entry name" value="Aldolase_II/adducin_N_sf"/>
</dbReference>
<dbReference type="RefSeq" id="XP_014183836.1">
    <property type="nucleotide sequence ID" value="XM_014328361.1"/>
</dbReference>
<dbReference type="SUPFAM" id="SSF53639">
    <property type="entry name" value="AraD/HMP-PK domain-like"/>
    <property type="match status" value="1"/>
</dbReference>
<dbReference type="GeneID" id="25987498"/>
<evidence type="ECO:0000256" key="1">
    <source>
        <dbReference type="SAM" id="MobiDB-lite"/>
    </source>
</evidence>
<dbReference type="VEuPathDB" id="FungiDB:A1Q1_03985"/>
<dbReference type="HOGENOM" id="CLU_469452_0_0_1"/>
<dbReference type="PANTHER" id="PTHR10672">
    <property type="entry name" value="ADDUCIN"/>
    <property type="match status" value="1"/>
</dbReference>
<feature type="region of interest" description="Disordered" evidence="1">
    <location>
        <begin position="175"/>
        <end position="234"/>
    </location>
</feature>
<dbReference type="InterPro" id="IPR051017">
    <property type="entry name" value="Aldolase-II_Adducin_sf"/>
</dbReference>
<evidence type="ECO:0000259" key="2">
    <source>
        <dbReference type="SMART" id="SM01007"/>
    </source>
</evidence>
<name>J6F5Z4_TRIAS</name>
<dbReference type="Gene3D" id="3.40.225.10">
    <property type="entry name" value="Class II aldolase/adducin N-terminal domain"/>
    <property type="match status" value="1"/>
</dbReference>
<accession>J6F5Z4</accession>
<dbReference type="Proteomes" id="UP000002748">
    <property type="component" value="Unassembled WGS sequence"/>
</dbReference>
<dbReference type="GO" id="GO:0005856">
    <property type="term" value="C:cytoskeleton"/>
    <property type="evidence" value="ECO:0007669"/>
    <property type="project" value="TreeGrafter"/>
</dbReference>
<feature type="domain" description="Class II aldolase/adducin N-terminal" evidence="2">
    <location>
        <begin position="271"/>
        <end position="528"/>
    </location>
</feature>
<sequence>MVADTTPAVIIEPGTGSNLRDVHDAVGRDLLAGNRCLCVPNAAPPNAVFESFPSASKGGFDINTNRPMQSNAGCDDGARASRSLYYLPRIDTHAIGISAIKDPVRSAAFILGGELGPLPTPLGVARRPARLTKAIQERATSRHAAFLLRLDTFSLELRLSLSILCLSNTAQTPRLERPCTEPEKRTPQSPHTTSHTSINMAPMAVQQQAQPAPAEQPKKEFKQSTANLPKEAINRTFRGDKEGKIKLEVLPDFVMKNDEESLLLNREWVKEHLVIAFRYWGALGFGEGVAGHITVKDPILRDVSNEKTAREEEEGWKKSTVARKCVNSMAAEKGGDGGAFWTLARLRWRPELGARESDVPRRPWRFDEVEWRWEPHYWMNPFQKHFKLMKKSDLVLVTPEGYVHPTLGAQKPINAAGFYIHSSIHKARPEVEAIGHCHSTFGKAWSAFGRPVDITNQDSCIFYENQAVYKSFGGVVLAAEEGANIAAALGPKNRCAILQNHGLLTIGSTVDEVAYTFSLLEKQCQIQLAIEAAEANGIKKVIIDDDDAAFTASTIQNPGALYFSFQGEAEVIQTREPELYE</sequence>